<evidence type="ECO:0000256" key="4">
    <source>
        <dbReference type="ARBA" id="ARBA00023159"/>
    </source>
</evidence>
<keyword evidence="3" id="KW-0238">DNA-binding</keyword>
<keyword evidence="2" id="KW-0805">Transcription regulation</keyword>
<dbReference type="InterPro" id="IPR004826">
    <property type="entry name" value="bZIP_Maf"/>
</dbReference>
<dbReference type="InterPro" id="IPR008917">
    <property type="entry name" value="TF_DNA-bd_sf"/>
</dbReference>
<dbReference type="CDD" id="cd14720">
    <property type="entry name" value="bZIP_NFE2-like"/>
    <property type="match status" value="1"/>
</dbReference>
<evidence type="ECO:0000256" key="8">
    <source>
        <dbReference type="SAM" id="MobiDB-lite"/>
    </source>
</evidence>
<dbReference type="AlphaFoldDB" id="A0A3B3RET4"/>
<dbReference type="Gene3D" id="1.10.880.10">
    <property type="entry name" value="Transcription factor, Skn-1-like, DNA-binding domain"/>
    <property type="match status" value="1"/>
</dbReference>
<keyword evidence="6" id="KW-0539">Nucleus</keyword>
<keyword evidence="4" id="KW-0010">Activator</keyword>
<keyword evidence="7" id="KW-0175">Coiled coil</keyword>
<keyword evidence="5" id="KW-0804">Transcription</keyword>
<dbReference type="GO" id="GO:0000981">
    <property type="term" value="F:DNA-binding transcription factor activity, RNA polymerase II-specific"/>
    <property type="evidence" value="ECO:0007669"/>
    <property type="project" value="TreeGrafter"/>
</dbReference>
<dbReference type="PANTHER" id="PTHR24411">
    <property type="entry name" value="NUCLEAR FACTOR ERYTHROID 2-RELATED FACTOR"/>
    <property type="match status" value="1"/>
</dbReference>
<evidence type="ECO:0000256" key="2">
    <source>
        <dbReference type="ARBA" id="ARBA00023015"/>
    </source>
</evidence>
<feature type="coiled-coil region" evidence="7">
    <location>
        <begin position="409"/>
        <end position="436"/>
    </location>
</feature>
<dbReference type="SUPFAM" id="SSF47454">
    <property type="entry name" value="A DNA-binding domain in eukaryotic transcription factors"/>
    <property type="match status" value="1"/>
</dbReference>
<evidence type="ECO:0000313" key="11">
    <source>
        <dbReference type="Proteomes" id="UP000261540"/>
    </source>
</evidence>
<name>A0A3B3RET4_9TELE</name>
<dbReference type="PROSITE" id="PS00036">
    <property type="entry name" value="BZIP_BASIC"/>
    <property type="match status" value="1"/>
</dbReference>
<dbReference type="GO" id="GO:0010725">
    <property type="term" value="P:regulation of primitive erythrocyte differentiation"/>
    <property type="evidence" value="ECO:0007669"/>
    <property type="project" value="Ensembl"/>
</dbReference>
<accession>A0A3B3RET4</accession>
<dbReference type="GO" id="GO:0005667">
    <property type="term" value="C:transcription regulator complex"/>
    <property type="evidence" value="ECO:0007669"/>
    <property type="project" value="Ensembl"/>
</dbReference>
<dbReference type="CTD" id="4778"/>
<dbReference type="GO" id="GO:0007596">
    <property type="term" value="P:blood coagulation"/>
    <property type="evidence" value="ECO:0007669"/>
    <property type="project" value="Ensembl"/>
</dbReference>
<reference evidence="10" key="2">
    <citation type="submission" date="2025-09" db="UniProtKB">
        <authorList>
            <consortium name="Ensembl"/>
        </authorList>
    </citation>
    <scope>IDENTIFICATION</scope>
</reference>
<sequence>MCAAANCVLRQRGGCEGLAVPGRLHGGGSVPLFTPGCRPQRNPHDAEMDLTWLELMSITEEFETPSEHQFESSSYQPVEPAATMGTFGISQSPAEPLLPSCGPGPVTTYDGSFPDAMPSCQRVGSSMETLYERPALHLTTRGVPNQNALQSPLMNLLDHLSFTGASSGPPRLDGMGSAQVRLAAGHRETSKLQSAPDDLESDSGLSLGSTPPLASPGHMVTGGAAYVGSEVTQGYGDREHLENTAEHCRVRPDLYYPMEYQHPISSYPYPPASSSYYPVPDNYPMIQHQRLVQPSSLKHQILAPGFHDLHLNGPGLSGNRGASCRTTYGKQKIVAGASVAPPRGDSPLSRDERRALALKIPFPLERIINLPVDDFNELLAQYTLNDAQLTLVRDIRRRGKNKVAAQNCRKRKLENIVHLEGELSQLRVQREHLIREGAEFQHSLALARRHLSDLYAEVFSQLRDEEGLPYSLEHYSLQQANDGSIFLVSRNAAEAGD</sequence>
<dbReference type="GeneTree" id="ENSGT00950000182892"/>
<keyword evidence="11" id="KW-1185">Reference proteome</keyword>
<dbReference type="GO" id="GO:0000978">
    <property type="term" value="F:RNA polymerase II cis-regulatory region sequence-specific DNA binding"/>
    <property type="evidence" value="ECO:0007669"/>
    <property type="project" value="InterPro"/>
</dbReference>
<dbReference type="PROSITE" id="PS50217">
    <property type="entry name" value="BZIP"/>
    <property type="match status" value="1"/>
</dbReference>
<dbReference type="GO" id="GO:1902882">
    <property type="term" value="P:regulation of response to oxidative stress"/>
    <property type="evidence" value="ECO:0007669"/>
    <property type="project" value="Ensembl"/>
</dbReference>
<evidence type="ECO:0000259" key="9">
    <source>
        <dbReference type="PROSITE" id="PS50217"/>
    </source>
</evidence>
<feature type="domain" description="BZIP" evidence="9">
    <location>
        <begin position="391"/>
        <end position="454"/>
    </location>
</feature>
<dbReference type="Ensembl" id="ENSPKIT00000041344.1">
    <property type="protein sequence ID" value="ENSPKIP00000016843.1"/>
    <property type="gene ID" value="ENSPKIG00000002997.1"/>
</dbReference>
<dbReference type="KEGG" id="pki:111837070"/>
<dbReference type="GO" id="GO:0046982">
    <property type="term" value="F:protein heterodimerization activity"/>
    <property type="evidence" value="ECO:0007669"/>
    <property type="project" value="Ensembl"/>
</dbReference>
<dbReference type="OrthoDB" id="7458135at2759"/>
<dbReference type="SMART" id="SM00338">
    <property type="entry name" value="BRLZ"/>
    <property type="match status" value="1"/>
</dbReference>
<proteinExistence type="inferred from homology"/>
<protein>
    <submittedName>
        <fullName evidence="10">Nuclear factor, erythroid 2</fullName>
    </submittedName>
</protein>
<dbReference type="Proteomes" id="UP000261540">
    <property type="component" value="Unplaced"/>
</dbReference>
<evidence type="ECO:0000313" key="10">
    <source>
        <dbReference type="Ensembl" id="ENSPKIP00000016843.1"/>
    </source>
</evidence>
<comment type="similarity">
    <text evidence="1">Belongs to the bZIP family. CNC subfamily.</text>
</comment>
<evidence type="ECO:0000256" key="6">
    <source>
        <dbReference type="ARBA" id="ARBA00023242"/>
    </source>
</evidence>
<dbReference type="InterPro" id="IPR047167">
    <property type="entry name" value="NFE2-like"/>
</dbReference>
<dbReference type="GO" id="GO:0005634">
    <property type="term" value="C:nucleus"/>
    <property type="evidence" value="ECO:0007669"/>
    <property type="project" value="TreeGrafter"/>
</dbReference>
<evidence type="ECO:0000256" key="7">
    <source>
        <dbReference type="SAM" id="Coils"/>
    </source>
</evidence>
<dbReference type="STRING" id="1676925.ENSPKIP00000016843"/>
<dbReference type="PANTHER" id="PTHR24411:SF26">
    <property type="entry name" value="TRANSCRIPTION FACTOR NF-E2 45 KDA SUBUNIT"/>
    <property type="match status" value="1"/>
</dbReference>
<evidence type="ECO:0000256" key="3">
    <source>
        <dbReference type="ARBA" id="ARBA00023125"/>
    </source>
</evidence>
<feature type="region of interest" description="Disordered" evidence="8">
    <location>
        <begin position="185"/>
        <end position="219"/>
    </location>
</feature>
<dbReference type="GO" id="GO:0071600">
    <property type="term" value="P:otic vesicle morphogenesis"/>
    <property type="evidence" value="ECO:0007669"/>
    <property type="project" value="Ensembl"/>
</dbReference>
<evidence type="ECO:0000256" key="1">
    <source>
        <dbReference type="ARBA" id="ARBA00008157"/>
    </source>
</evidence>
<evidence type="ECO:0000256" key="5">
    <source>
        <dbReference type="ARBA" id="ARBA00023163"/>
    </source>
</evidence>
<dbReference type="Pfam" id="PF03131">
    <property type="entry name" value="bZIP_Maf"/>
    <property type="match status" value="1"/>
</dbReference>
<dbReference type="InterPro" id="IPR004827">
    <property type="entry name" value="bZIP"/>
</dbReference>
<reference evidence="10" key="1">
    <citation type="submission" date="2025-08" db="UniProtKB">
        <authorList>
            <consortium name="Ensembl"/>
        </authorList>
    </citation>
    <scope>IDENTIFICATION</scope>
</reference>
<dbReference type="GO" id="GO:0048798">
    <property type="term" value="P:swim bladder inflation"/>
    <property type="evidence" value="ECO:0007669"/>
    <property type="project" value="Ensembl"/>
</dbReference>
<organism evidence="10 11">
    <name type="scientific">Paramormyrops kingsleyae</name>
    <dbReference type="NCBI Taxonomy" id="1676925"/>
    <lineage>
        <taxon>Eukaryota</taxon>
        <taxon>Metazoa</taxon>
        <taxon>Chordata</taxon>
        <taxon>Craniata</taxon>
        <taxon>Vertebrata</taxon>
        <taxon>Euteleostomi</taxon>
        <taxon>Actinopterygii</taxon>
        <taxon>Neopterygii</taxon>
        <taxon>Teleostei</taxon>
        <taxon>Osteoglossocephala</taxon>
        <taxon>Osteoglossomorpha</taxon>
        <taxon>Osteoglossiformes</taxon>
        <taxon>Mormyridae</taxon>
        <taxon>Paramormyrops</taxon>
    </lineage>
</organism>